<dbReference type="EMBL" id="JAVREN010000015">
    <property type="protein sequence ID" value="MDT0307822.1"/>
    <property type="molecule type" value="Genomic_DNA"/>
</dbReference>
<evidence type="ECO:0000256" key="1">
    <source>
        <dbReference type="ARBA" id="ARBA00022801"/>
    </source>
</evidence>
<dbReference type="InterPro" id="IPR042001">
    <property type="entry name" value="Sortase_F"/>
</dbReference>
<dbReference type="InterPro" id="IPR023365">
    <property type="entry name" value="Sortase_dom-sf"/>
</dbReference>
<organism evidence="4 5">
    <name type="scientific">Streptomyces boetiae</name>
    <dbReference type="NCBI Taxonomy" id="3075541"/>
    <lineage>
        <taxon>Bacteria</taxon>
        <taxon>Bacillati</taxon>
        <taxon>Actinomycetota</taxon>
        <taxon>Actinomycetes</taxon>
        <taxon>Kitasatosporales</taxon>
        <taxon>Streptomycetaceae</taxon>
        <taxon>Streptomyces</taxon>
    </lineage>
</organism>
<dbReference type="CDD" id="cd05829">
    <property type="entry name" value="Sortase_F"/>
    <property type="match status" value="1"/>
</dbReference>
<dbReference type="Proteomes" id="UP001183388">
    <property type="component" value="Unassembled WGS sequence"/>
</dbReference>
<dbReference type="RefSeq" id="WP_311630770.1">
    <property type="nucleotide sequence ID" value="NZ_JAVREN010000015.1"/>
</dbReference>
<feature type="compositionally biased region" description="Low complexity" evidence="2">
    <location>
        <begin position="47"/>
        <end position="58"/>
    </location>
</feature>
<reference evidence="5" key="1">
    <citation type="submission" date="2023-07" db="EMBL/GenBank/DDBJ databases">
        <title>30 novel species of actinomycetes from the DSMZ collection.</title>
        <authorList>
            <person name="Nouioui I."/>
        </authorList>
    </citation>
    <scope>NUCLEOTIDE SEQUENCE [LARGE SCALE GENOMIC DNA]</scope>
    <source>
        <strain evidence="5">DSM 44917</strain>
    </source>
</reference>
<keyword evidence="3" id="KW-1133">Transmembrane helix</keyword>
<proteinExistence type="predicted"/>
<accession>A0ABU2L908</accession>
<keyword evidence="5" id="KW-1185">Reference proteome</keyword>
<keyword evidence="3" id="KW-0472">Membrane</keyword>
<feature type="region of interest" description="Disordered" evidence="2">
    <location>
        <begin position="46"/>
        <end position="71"/>
    </location>
</feature>
<dbReference type="InterPro" id="IPR005754">
    <property type="entry name" value="Sortase"/>
</dbReference>
<dbReference type="Pfam" id="PF04203">
    <property type="entry name" value="Sortase"/>
    <property type="match status" value="1"/>
</dbReference>
<evidence type="ECO:0000313" key="4">
    <source>
        <dbReference type="EMBL" id="MDT0307822.1"/>
    </source>
</evidence>
<evidence type="ECO:0000256" key="3">
    <source>
        <dbReference type="SAM" id="Phobius"/>
    </source>
</evidence>
<dbReference type="Gene3D" id="2.40.260.10">
    <property type="entry name" value="Sortase"/>
    <property type="match status" value="1"/>
</dbReference>
<evidence type="ECO:0000256" key="2">
    <source>
        <dbReference type="SAM" id="MobiDB-lite"/>
    </source>
</evidence>
<keyword evidence="3" id="KW-0812">Transmembrane</keyword>
<keyword evidence="1" id="KW-0378">Hydrolase</keyword>
<dbReference type="SUPFAM" id="SSF63817">
    <property type="entry name" value="Sortase"/>
    <property type="match status" value="1"/>
</dbReference>
<name>A0ABU2L908_9ACTN</name>
<evidence type="ECO:0000313" key="5">
    <source>
        <dbReference type="Proteomes" id="UP001183388"/>
    </source>
</evidence>
<dbReference type="NCBIfam" id="NF033748">
    <property type="entry name" value="class_F_sortase"/>
    <property type="match status" value="1"/>
</dbReference>
<comment type="caution">
    <text evidence="4">The sequence shown here is derived from an EMBL/GenBank/DDBJ whole genome shotgun (WGS) entry which is preliminary data.</text>
</comment>
<gene>
    <name evidence="4" type="ORF">RM780_12735</name>
</gene>
<protein>
    <submittedName>
        <fullName evidence="4">Class F sortase</fullName>
    </submittedName>
</protein>
<sequence length="223" mass="22659">MAGAGEPGAARPGRALPVIAWGLLALALVLWAGELSGGPVPGGLFGGSSSPAGPGVDGLPEAAEPLEGNAPPSVVEIDRIGVLADVIPRGVDATGGVDPPPFEEPGVAGWYEGGPTPGAEGAAVLVGHVDTETQRAVFYALSTVEKGDTVRVTREDGSLAEFTVSEVEVVEREEFDAEHVYGPRLDGEAELRLITCGGSFDRESGAYSANVVVSAYLTGPDRA</sequence>
<feature type="transmembrane region" description="Helical" evidence="3">
    <location>
        <begin position="15"/>
        <end position="33"/>
    </location>
</feature>